<name>A0AAD4QA01_9AGAM</name>
<protein>
    <submittedName>
        <fullName evidence="2">Uncharacterized protein</fullName>
    </submittedName>
</protein>
<reference evidence="2" key="1">
    <citation type="submission" date="2022-01" db="EMBL/GenBank/DDBJ databases">
        <title>Comparative genomics reveals a dynamic genome evolution in the ectomycorrhizal milk-cap (Lactarius) mushrooms.</title>
        <authorList>
            <consortium name="DOE Joint Genome Institute"/>
            <person name="Lebreton A."/>
            <person name="Tang N."/>
            <person name="Kuo A."/>
            <person name="LaButti K."/>
            <person name="Drula E."/>
            <person name="Barry K."/>
            <person name="Clum A."/>
            <person name="Lipzen A."/>
            <person name="Mousain D."/>
            <person name="Ng V."/>
            <person name="Wang R."/>
            <person name="Wang X."/>
            <person name="Dai Y."/>
            <person name="Henrissat B."/>
            <person name="Grigoriev I.V."/>
            <person name="Guerin-Laguette A."/>
            <person name="Yu F."/>
            <person name="Martin F.M."/>
        </authorList>
    </citation>
    <scope>NUCLEOTIDE SEQUENCE</scope>
    <source>
        <strain evidence="2">QP</strain>
    </source>
</reference>
<proteinExistence type="predicted"/>
<gene>
    <name evidence="2" type="ORF">EDB92DRAFT_1950882</name>
</gene>
<evidence type="ECO:0000313" key="2">
    <source>
        <dbReference type="EMBL" id="KAH8984329.1"/>
    </source>
</evidence>
<comment type="caution">
    <text evidence="2">The sequence shown here is derived from an EMBL/GenBank/DDBJ whole genome shotgun (WGS) entry which is preliminary data.</text>
</comment>
<dbReference type="AlphaFoldDB" id="A0AAD4QA01"/>
<dbReference type="EMBL" id="JAKELL010000077">
    <property type="protein sequence ID" value="KAH8984329.1"/>
    <property type="molecule type" value="Genomic_DNA"/>
</dbReference>
<feature type="region of interest" description="Disordered" evidence="1">
    <location>
        <begin position="74"/>
        <end position="154"/>
    </location>
</feature>
<organism evidence="2 3">
    <name type="scientific">Lactarius akahatsu</name>
    <dbReference type="NCBI Taxonomy" id="416441"/>
    <lineage>
        <taxon>Eukaryota</taxon>
        <taxon>Fungi</taxon>
        <taxon>Dikarya</taxon>
        <taxon>Basidiomycota</taxon>
        <taxon>Agaricomycotina</taxon>
        <taxon>Agaricomycetes</taxon>
        <taxon>Russulales</taxon>
        <taxon>Russulaceae</taxon>
        <taxon>Lactarius</taxon>
    </lineage>
</organism>
<evidence type="ECO:0000313" key="3">
    <source>
        <dbReference type="Proteomes" id="UP001201163"/>
    </source>
</evidence>
<feature type="compositionally biased region" description="Polar residues" evidence="1">
    <location>
        <begin position="134"/>
        <end position="146"/>
    </location>
</feature>
<evidence type="ECO:0000256" key="1">
    <source>
        <dbReference type="SAM" id="MobiDB-lite"/>
    </source>
</evidence>
<keyword evidence="3" id="KW-1185">Reference proteome</keyword>
<dbReference type="Proteomes" id="UP001201163">
    <property type="component" value="Unassembled WGS sequence"/>
</dbReference>
<sequence length="154" mass="16221">MSATCLHLHHPGSSESPVKRISRAIAFFAATIPFNTHHEDAGGFQPSNQAGLGRTCEKCPPCRTPQVPTVTALPARKPVATRESTVTATLSQRARPITTPSQHGAPAPPTTPRQCANPAATSTQHGAQVPPRRTPQTMEATGDGSNTVTTTTRQ</sequence>
<accession>A0AAD4QA01</accession>
<feature type="compositionally biased region" description="Polar residues" evidence="1">
    <location>
        <begin position="82"/>
        <end position="102"/>
    </location>
</feature>